<keyword evidence="2" id="KW-1185">Reference proteome</keyword>
<sequence>MFDAIISVSDKFYTSNVRDGYSNQGQFRVLPAIQMGMLNASGVGVQGSSFLAITCSAKFLPEIPLVLFVLERGQCAALIVKELAFVPSGWGSL</sequence>
<evidence type="ECO:0000313" key="1">
    <source>
        <dbReference type="EMBL" id="KAL3587147.1"/>
    </source>
</evidence>
<gene>
    <name evidence="1" type="ORF">D5086_014014</name>
</gene>
<evidence type="ECO:0000313" key="2">
    <source>
        <dbReference type="Proteomes" id="UP000309997"/>
    </source>
</evidence>
<proteinExistence type="predicted"/>
<protein>
    <submittedName>
        <fullName evidence="1">Uncharacterized protein</fullName>
    </submittedName>
</protein>
<accession>A0ACC4C8H9</accession>
<dbReference type="EMBL" id="RCHU02000006">
    <property type="protein sequence ID" value="KAL3587147.1"/>
    <property type="molecule type" value="Genomic_DNA"/>
</dbReference>
<organism evidence="1 2">
    <name type="scientific">Populus alba</name>
    <name type="common">White poplar</name>
    <dbReference type="NCBI Taxonomy" id="43335"/>
    <lineage>
        <taxon>Eukaryota</taxon>
        <taxon>Viridiplantae</taxon>
        <taxon>Streptophyta</taxon>
        <taxon>Embryophyta</taxon>
        <taxon>Tracheophyta</taxon>
        <taxon>Spermatophyta</taxon>
        <taxon>Magnoliopsida</taxon>
        <taxon>eudicotyledons</taxon>
        <taxon>Gunneridae</taxon>
        <taxon>Pentapetalae</taxon>
        <taxon>rosids</taxon>
        <taxon>fabids</taxon>
        <taxon>Malpighiales</taxon>
        <taxon>Salicaceae</taxon>
        <taxon>Saliceae</taxon>
        <taxon>Populus</taxon>
    </lineage>
</organism>
<comment type="caution">
    <text evidence="1">The sequence shown here is derived from an EMBL/GenBank/DDBJ whole genome shotgun (WGS) entry which is preliminary data.</text>
</comment>
<name>A0ACC4C8H9_POPAL</name>
<reference evidence="1 2" key="1">
    <citation type="journal article" date="2024" name="Plant Biotechnol. J.">
        <title>Genome and CRISPR/Cas9 system of a widespread forest tree (Populus alba) in the world.</title>
        <authorList>
            <person name="Liu Y.J."/>
            <person name="Jiang P.F."/>
            <person name="Han X.M."/>
            <person name="Li X.Y."/>
            <person name="Wang H.M."/>
            <person name="Wang Y.J."/>
            <person name="Wang X.X."/>
            <person name="Zeng Q.Y."/>
        </authorList>
    </citation>
    <scope>NUCLEOTIDE SEQUENCE [LARGE SCALE GENOMIC DNA]</scope>
    <source>
        <strain evidence="2">cv. PAL-ZL1</strain>
    </source>
</reference>
<dbReference type="Proteomes" id="UP000309997">
    <property type="component" value="Unassembled WGS sequence"/>
</dbReference>